<dbReference type="Pfam" id="PF00733">
    <property type="entry name" value="Asn_synthase"/>
    <property type="match status" value="1"/>
</dbReference>
<dbReference type="InterPro" id="IPR029055">
    <property type="entry name" value="Ntn_hydrolases_N"/>
</dbReference>
<feature type="domain" description="Glutamine amidotransferase type-2" evidence="11">
    <location>
        <begin position="2"/>
        <end position="222"/>
    </location>
</feature>
<evidence type="ECO:0000256" key="1">
    <source>
        <dbReference type="ARBA" id="ARBA00005187"/>
    </source>
</evidence>
<keyword evidence="12" id="KW-0436">Ligase</keyword>
<feature type="binding site" evidence="9">
    <location>
        <position position="279"/>
    </location>
    <ligand>
        <name>ATP</name>
        <dbReference type="ChEBI" id="CHEBI:30616"/>
    </ligand>
</feature>
<comment type="catalytic activity">
    <reaction evidence="7">
        <text>L-aspartate + L-glutamine + ATP + H2O = L-asparagine + L-glutamate + AMP + diphosphate + H(+)</text>
        <dbReference type="Rhea" id="RHEA:12228"/>
        <dbReference type="ChEBI" id="CHEBI:15377"/>
        <dbReference type="ChEBI" id="CHEBI:15378"/>
        <dbReference type="ChEBI" id="CHEBI:29985"/>
        <dbReference type="ChEBI" id="CHEBI:29991"/>
        <dbReference type="ChEBI" id="CHEBI:30616"/>
        <dbReference type="ChEBI" id="CHEBI:33019"/>
        <dbReference type="ChEBI" id="CHEBI:58048"/>
        <dbReference type="ChEBI" id="CHEBI:58359"/>
        <dbReference type="ChEBI" id="CHEBI:456215"/>
        <dbReference type="EC" id="6.3.5.4"/>
    </reaction>
</comment>
<evidence type="ECO:0000256" key="2">
    <source>
        <dbReference type="ARBA" id="ARBA00005752"/>
    </source>
</evidence>
<dbReference type="SUPFAM" id="SSF52402">
    <property type="entry name" value="Adenine nucleotide alpha hydrolases-like"/>
    <property type="match status" value="1"/>
</dbReference>
<evidence type="ECO:0000256" key="8">
    <source>
        <dbReference type="PIRSR" id="PIRSR001589-1"/>
    </source>
</evidence>
<keyword evidence="8" id="KW-0061">Asparagine biosynthesis</keyword>
<dbReference type="AlphaFoldDB" id="A0A6I6JGV2"/>
<evidence type="ECO:0000313" key="13">
    <source>
        <dbReference type="Proteomes" id="UP000428328"/>
    </source>
</evidence>
<dbReference type="Gene3D" id="3.60.20.10">
    <property type="entry name" value="Glutamine Phosphoribosylpyrophosphate, subunit 1, domain 1"/>
    <property type="match status" value="1"/>
</dbReference>
<comment type="pathway">
    <text evidence="1">Amino-acid biosynthesis; L-asparagine biosynthesis; L-asparagine from L-aspartate (L-Gln route): step 1/1.</text>
</comment>
<keyword evidence="13" id="KW-1185">Reference proteome</keyword>
<dbReference type="CDD" id="cd01991">
    <property type="entry name" value="Asn_synthase_B_C"/>
    <property type="match status" value="1"/>
</dbReference>
<evidence type="ECO:0000256" key="6">
    <source>
        <dbReference type="ARBA" id="ARBA00022962"/>
    </source>
</evidence>
<dbReference type="EMBL" id="CP046400">
    <property type="protein sequence ID" value="QGY39297.1"/>
    <property type="molecule type" value="Genomic_DNA"/>
</dbReference>
<evidence type="ECO:0000256" key="5">
    <source>
        <dbReference type="ARBA" id="ARBA00022840"/>
    </source>
</evidence>
<evidence type="ECO:0000256" key="3">
    <source>
        <dbReference type="ARBA" id="ARBA00012737"/>
    </source>
</evidence>
<evidence type="ECO:0000259" key="11">
    <source>
        <dbReference type="PROSITE" id="PS51278"/>
    </source>
</evidence>
<dbReference type="InterPro" id="IPR006426">
    <property type="entry name" value="Asn_synth_AEB"/>
</dbReference>
<dbReference type="NCBIfam" id="TIGR01536">
    <property type="entry name" value="asn_synth_AEB"/>
    <property type="match status" value="1"/>
</dbReference>
<keyword evidence="5 9" id="KW-0067">ATP-binding</keyword>
<organism evidence="12 13">
    <name type="scientific">Pseudodesulfovibrio cashew</name>
    <dbReference type="NCBI Taxonomy" id="2678688"/>
    <lineage>
        <taxon>Bacteria</taxon>
        <taxon>Pseudomonadati</taxon>
        <taxon>Thermodesulfobacteriota</taxon>
        <taxon>Desulfovibrionia</taxon>
        <taxon>Desulfovibrionales</taxon>
        <taxon>Desulfovibrionaceae</taxon>
    </lineage>
</organism>
<dbReference type="CDD" id="cd00712">
    <property type="entry name" value="AsnB"/>
    <property type="match status" value="1"/>
</dbReference>
<feature type="binding site" evidence="9">
    <location>
        <position position="108"/>
    </location>
    <ligand>
        <name>L-glutamine</name>
        <dbReference type="ChEBI" id="CHEBI:58359"/>
    </ligand>
</feature>
<sequence>MCGICGFINPGMTGDAQGLAALAERMADTLAHRGPDAHGAYGDPEAGVGLGHRRLSILDLSPAGSQPMHGGDGRFVLAHNGEIYNFLELRRELEAEGGPFLPWRGDSDTEVMLAAFQVWGVEGALTRFAGMFAFALWDRKERILHLARDRMGEKPLYFGRAGSGLVFGSELKALRAHPDFEAGLDMEALSLFLRYQYVPEPRSIYANAHKLMPGHLLSIRADRPQEWNPRPYWSLRDCVERAQADPFTGSEQEAADGLETLLSQAVQNQMLSDVPLGALLSGGIDSSLVTALMQAASDRPVRSFTIGFADKAYDESSDARRVADHLGTEHTELFVTPEHVLDLIGGLPELYDEPFADASQLPTHLVARLTREHVTVCLTGDGGDETFAGYNRHFWAPAVWDRIGSVPAPLRTLAASTMRLVPPGGYDTLFEAADGLLPESLRVRTPGFKAHKLADALGAPTKEALYKRLCSAWPDPNALTGTPEPATLVDRPGAWPRTDGYTRWMQFMDSVTYLPGDILHKVDRAAMGVALESRAPFLDHRVVEFAWRLPLPMLLAGREGKRILRTILYRHVPRELVDRPKTGFGAPLEHWLRGPLRDWAHELLDPARIRQQGLFRAEAVSGQLADHMSGRRDNQYRLWTMLMFQAWYDRWM</sequence>
<dbReference type="InterPro" id="IPR001962">
    <property type="entry name" value="Asn_synthase"/>
</dbReference>
<dbReference type="KEGG" id="psel:GM415_03900"/>
<dbReference type="InterPro" id="IPR033738">
    <property type="entry name" value="AsnB_N"/>
</dbReference>
<name>A0A6I6JGV2_9BACT</name>
<evidence type="ECO:0000256" key="10">
    <source>
        <dbReference type="PIRSR" id="PIRSR001589-3"/>
    </source>
</evidence>
<dbReference type="RefSeq" id="WP_158946522.1">
    <property type="nucleotide sequence ID" value="NZ_CP046400.1"/>
</dbReference>
<comment type="similarity">
    <text evidence="2">Belongs to the asparagine synthetase family.</text>
</comment>
<keyword evidence="4 9" id="KW-0547">Nucleotide-binding</keyword>
<dbReference type="PANTHER" id="PTHR43284:SF1">
    <property type="entry name" value="ASPARAGINE SYNTHETASE"/>
    <property type="match status" value="1"/>
</dbReference>
<dbReference type="EC" id="6.3.5.4" evidence="3"/>
<feature type="site" description="Important for beta-aspartyl-AMP intermediate formation" evidence="10">
    <location>
        <position position="381"/>
    </location>
</feature>
<dbReference type="InterPro" id="IPR017932">
    <property type="entry name" value="GATase_2_dom"/>
</dbReference>
<dbReference type="PROSITE" id="PS51278">
    <property type="entry name" value="GATASE_TYPE_2"/>
    <property type="match status" value="1"/>
</dbReference>
<feature type="binding site" evidence="9">
    <location>
        <position position="306"/>
    </location>
    <ligand>
        <name>ATP</name>
        <dbReference type="ChEBI" id="CHEBI:30616"/>
    </ligand>
</feature>
<dbReference type="InterPro" id="IPR051786">
    <property type="entry name" value="ASN_synthetase/amidase"/>
</dbReference>
<dbReference type="Proteomes" id="UP000428328">
    <property type="component" value="Chromosome"/>
</dbReference>
<dbReference type="PANTHER" id="PTHR43284">
    <property type="entry name" value="ASPARAGINE SYNTHETASE (GLUTAMINE-HYDROLYZING)"/>
    <property type="match status" value="1"/>
</dbReference>
<evidence type="ECO:0000256" key="9">
    <source>
        <dbReference type="PIRSR" id="PIRSR001589-2"/>
    </source>
</evidence>
<feature type="active site" description="For GATase activity" evidence="8">
    <location>
        <position position="2"/>
    </location>
</feature>
<dbReference type="GO" id="GO:0005829">
    <property type="term" value="C:cytosol"/>
    <property type="evidence" value="ECO:0007669"/>
    <property type="project" value="TreeGrafter"/>
</dbReference>
<dbReference type="Pfam" id="PF13522">
    <property type="entry name" value="GATase_6"/>
    <property type="match status" value="1"/>
</dbReference>
<accession>A0A6I6JGV2</accession>
<evidence type="ECO:0000256" key="7">
    <source>
        <dbReference type="ARBA" id="ARBA00048741"/>
    </source>
</evidence>
<reference evidence="12 13" key="1">
    <citation type="submission" date="2019-11" db="EMBL/GenBank/DDBJ databases">
        <authorList>
            <person name="Zheng R.K."/>
            <person name="Sun C.M."/>
        </authorList>
    </citation>
    <scope>NUCLEOTIDE SEQUENCE [LARGE SCALE GENOMIC DNA]</scope>
    <source>
        <strain evidence="12 13">SRB007</strain>
    </source>
</reference>
<proteinExistence type="inferred from homology"/>
<keyword evidence="8" id="KW-0028">Amino-acid biosynthesis</keyword>
<evidence type="ECO:0000256" key="4">
    <source>
        <dbReference type="ARBA" id="ARBA00022741"/>
    </source>
</evidence>
<dbReference type="SUPFAM" id="SSF56235">
    <property type="entry name" value="N-terminal nucleophile aminohydrolases (Ntn hydrolases)"/>
    <property type="match status" value="1"/>
</dbReference>
<dbReference type="Gene3D" id="3.40.50.620">
    <property type="entry name" value="HUPs"/>
    <property type="match status" value="1"/>
</dbReference>
<dbReference type="GO" id="GO:0006529">
    <property type="term" value="P:asparagine biosynthetic process"/>
    <property type="evidence" value="ECO:0007669"/>
    <property type="project" value="UniProtKB-KW"/>
</dbReference>
<keyword evidence="6 8" id="KW-0315">Glutamine amidotransferase</keyword>
<dbReference type="InterPro" id="IPR014729">
    <property type="entry name" value="Rossmann-like_a/b/a_fold"/>
</dbReference>
<dbReference type="GO" id="GO:0004066">
    <property type="term" value="F:asparagine synthase (glutamine-hydrolyzing) activity"/>
    <property type="evidence" value="ECO:0007669"/>
    <property type="project" value="UniProtKB-EC"/>
</dbReference>
<evidence type="ECO:0000313" key="12">
    <source>
        <dbReference type="EMBL" id="QGY39297.1"/>
    </source>
</evidence>
<gene>
    <name evidence="12" type="primary">asnB</name>
    <name evidence="12" type="ORF">GM415_03900</name>
</gene>
<protein>
    <recommendedName>
        <fullName evidence="3">asparagine synthase (glutamine-hydrolyzing)</fullName>
        <ecNumber evidence="3">6.3.5.4</ecNumber>
    </recommendedName>
</protein>
<dbReference type="PIRSF" id="PIRSF001589">
    <property type="entry name" value="Asn_synthetase_glu-h"/>
    <property type="match status" value="1"/>
</dbReference>
<dbReference type="GO" id="GO:0005524">
    <property type="term" value="F:ATP binding"/>
    <property type="evidence" value="ECO:0007669"/>
    <property type="project" value="UniProtKB-KW"/>
</dbReference>